<sequence>MGLAADQAEAGSQIGGEFVHEFVGVFENAGGVDNCRYGGGAW</sequence>
<dbReference type="EMBL" id="JAGINW010000001">
    <property type="protein sequence ID" value="MBP2328135.1"/>
    <property type="molecule type" value="Genomic_DNA"/>
</dbReference>
<name>A0ABS4TUR5_9PSEU</name>
<accession>A0ABS4TUR5</accession>
<organism evidence="1 2">
    <name type="scientific">Kibdelosporangium banguiense</name>
    <dbReference type="NCBI Taxonomy" id="1365924"/>
    <lineage>
        <taxon>Bacteria</taxon>
        <taxon>Bacillati</taxon>
        <taxon>Actinomycetota</taxon>
        <taxon>Actinomycetes</taxon>
        <taxon>Pseudonocardiales</taxon>
        <taxon>Pseudonocardiaceae</taxon>
        <taxon>Kibdelosporangium</taxon>
    </lineage>
</organism>
<comment type="caution">
    <text evidence="1">The sequence shown here is derived from an EMBL/GenBank/DDBJ whole genome shotgun (WGS) entry which is preliminary data.</text>
</comment>
<gene>
    <name evidence="1" type="ORF">JOF56_008520</name>
</gene>
<evidence type="ECO:0000313" key="1">
    <source>
        <dbReference type="EMBL" id="MBP2328135.1"/>
    </source>
</evidence>
<dbReference type="Proteomes" id="UP001519332">
    <property type="component" value="Unassembled WGS sequence"/>
</dbReference>
<evidence type="ECO:0000313" key="2">
    <source>
        <dbReference type="Proteomes" id="UP001519332"/>
    </source>
</evidence>
<protein>
    <submittedName>
        <fullName evidence="1">Uncharacterized protein</fullName>
    </submittedName>
</protein>
<reference evidence="1 2" key="1">
    <citation type="submission" date="2021-03" db="EMBL/GenBank/DDBJ databases">
        <title>Sequencing the genomes of 1000 actinobacteria strains.</title>
        <authorList>
            <person name="Klenk H.-P."/>
        </authorList>
    </citation>
    <scope>NUCLEOTIDE SEQUENCE [LARGE SCALE GENOMIC DNA]</scope>
    <source>
        <strain evidence="1 2">DSM 46670</strain>
    </source>
</reference>
<proteinExistence type="predicted"/>
<keyword evidence="2" id="KW-1185">Reference proteome</keyword>